<feature type="transmembrane region" description="Helical" evidence="1">
    <location>
        <begin position="177"/>
        <end position="196"/>
    </location>
</feature>
<feature type="transmembrane region" description="Helical" evidence="1">
    <location>
        <begin position="263"/>
        <end position="282"/>
    </location>
</feature>
<dbReference type="PANTHER" id="PTHR22911:SF135">
    <property type="entry name" value="BLR4310 PROTEIN"/>
    <property type="match status" value="1"/>
</dbReference>
<dbReference type="InterPro" id="IPR000620">
    <property type="entry name" value="EamA_dom"/>
</dbReference>
<dbReference type="Pfam" id="PF00892">
    <property type="entry name" value="EamA"/>
    <property type="match status" value="1"/>
</dbReference>
<dbReference type="OrthoDB" id="9810239at2"/>
<feature type="transmembrane region" description="Helical" evidence="1">
    <location>
        <begin position="122"/>
        <end position="139"/>
    </location>
</feature>
<evidence type="ECO:0000259" key="2">
    <source>
        <dbReference type="Pfam" id="PF00892"/>
    </source>
</evidence>
<sequence>MSRSPRYGIALAAFGALVLTPDAVLMRLSGMDGWQMLGWRGLCVGAVFWAAWLLLVRDPGGIRRLICPAGAVLILSQFLNATLFPLGIGAAPVAVVLLAVATTPVWAALLSRVLLAEPASRATWAAIAAVAVGIAVAVSGKGDLAVNRAALIGALCGLGVALALATTFVTLRRAPELPLLPALGTGAFLAGIMGFVLTGPSQMTEGNVPAILVTGLLILPASFFALSSASRHTQAANVSLLMLLETVLGPLWVWMALGEAPTSRMLTGGAIVVVSLALYILAPGAARARRPKAS</sequence>
<dbReference type="RefSeq" id="WP_089960468.1">
    <property type="nucleotide sequence ID" value="NZ_FNAV01000009.1"/>
</dbReference>
<dbReference type="PANTHER" id="PTHR22911">
    <property type="entry name" value="ACYL-MALONYL CONDENSING ENZYME-RELATED"/>
    <property type="match status" value="1"/>
</dbReference>
<evidence type="ECO:0000313" key="4">
    <source>
        <dbReference type="Proteomes" id="UP000198994"/>
    </source>
</evidence>
<dbReference type="GO" id="GO:0016020">
    <property type="term" value="C:membrane"/>
    <property type="evidence" value="ECO:0007669"/>
    <property type="project" value="InterPro"/>
</dbReference>
<protein>
    <submittedName>
        <fullName evidence="3">EamA-like transporter family protein</fullName>
    </submittedName>
</protein>
<keyword evidence="1" id="KW-0812">Transmembrane</keyword>
<evidence type="ECO:0000256" key="1">
    <source>
        <dbReference type="SAM" id="Phobius"/>
    </source>
</evidence>
<organism evidence="3 4">
    <name type="scientific">Salipiger thiooxidans</name>
    <dbReference type="NCBI Taxonomy" id="282683"/>
    <lineage>
        <taxon>Bacteria</taxon>
        <taxon>Pseudomonadati</taxon>
        <taxon>Pseudomonadota</taxon>
        <taxon>Alphaproteobacteria</taxon>
        <taxon>Rhodobacterales</taxon>
        <taxon>Roseobacteraceae</taxon>
        <taxon>Salipiger</taxon>
    </lineage>
</organism>
<feature type="transmembrane region" description="Helical" evidence="1">
    <location>
        <begin position="208"/>
        <end position="226"/>
    </location>
</feature>
<accession>A0A1G7GLB3</accession>
<dbReference type="EMBL" id="FNAV01000009">
    <property type="protein sequence ID" value="SDE88843.1"/>
    <property type="molecule type" value="Genomic_DNA"/>
</dbReference>
<dbReference type="STRING" id="282683.SAMN04488105_10967"/>
<dbReference type="Proteomes" id="UP000198994">
    <property type="component" value="Unassembled WGS sequence"/>
</dbReference>
<feature type="domain" description="EamA" evidence="2">
    <location>
        <begin position="152"/>
        <end position="279"/>
    </location>
</feature>
<gene>
    <name evidence="3" type="ORF">SAMN04488105_10967</name>
</gene>
<keyword evidence="1" id="KW-0472">Membrane</keyword>
<feature type="transmembrane region" description="Helical" evidence="1">
    <location>
        <begin position="145"/>
        <end position="165"/>
    </location>
</feature>
<feature type="transmembrane region" description="Helical" evidence="1">
    <location>
        <begin position="37"/>
        <end position="56"/>
    </location>
</feature>
<dbReference type="SUPFAM" id="SSF103481">
    <property type="entry name" value="Multidrug resistance efflux transporter EmrE"/>
    <property type="match status" value="2"/>
</dbReference>
<feature type="transmembrane region" description="Helical" evidence="1">
    <location>
        <begin position="65"/>
        <end position="84"/>
    </location>
</feature>
<evidence type="ECO:0000313" key="3">
    <source>
        <dbReference type="EMBL" id="SDE88843.1"/>
    </source>
</evidence>
<proteinExistence type="predicted"/>
<reference evidence="4" key="1">
    <citation type="submission" date="2016-10" db="EMBL/GenBank/DDBJ databases">
        <authorList>
            <person name="Varghese N."/>
            <person name="Submissions S."/>
        </authorList>
    </citation>
    <scope>NUCLEOTIDE SEQUENCE [LARGE SCALE GENOMIC DNA]</scope>
    <source>
        <strain evidence="4">DSM 10146</strain>
    </source>
</reference>
<name>A0A1G7GLB3_9RHOB</name>
<keyword evidence="4" id="KW-1185">Reference proteome</keyword>
<dbReference type="InterPro" id="IPR037185">
    <property type="entry name" value="EmrE-like"/>
</dbReference>
<dbReference type="AlphaFoldDB" id="A0A1G7GLB3"/>
<feature type="transmembrane region" description="Helical" evidence="1">
    <location>
        <begin position="90"/>
        <end position="110"/>
    </location>
</feature>
<keyword evidence="1" id="KW-1133">Transmembrane helix</keyword>
<feature type="transmembrane region" description="Helical" evidence="1">
    <location>
        <begin position="238"/>
        <end position="257"/>
    </location>
</feature>